<keyword evidence="2" id="KW-0472">Membrane</keyword>
<dbReference type="AlphaFoldDB" id="A0AAX4PDW0"/>
<protein>
    <recommendedName>
        <fullName evidence="3">EF-hand domain-containing protein</fullName>
    </recommendedName>
</protein>
<dbReference type="Gene3D" id="1.20.5.340">
    <property type="match status" value="1"/>
</dbReference>
<dbReference type="GO" id="GO:0005509">
    <property type="term" value="F:calcium ion binding"/>
    <property type="evidence" value="ECO:0007669"/>
    <property type="project" value="InterPro"/>
</dbReference>
<gene>
    <name evidence="4" type="ORF">HKI87_09g57410</name>
</gene>
<reference evidence="4 5" key="1">
    <citation type="submission" date="2024-03" db="EMBL/GenBank/DDBJ databases">
        <title>Complete genome sequence of the green alga Chloropicon roscoffensis RCC1871.</title>
        <authorList>
            <person name="Lemieux C."/>
            <person name="Pombert J.-F."/>
            <person name="Otis C."/>
            <person name="Turmel M."/>
        </authorList>
    </citation>
    <scope>NUCLEOTIDE SEQUENCE [LARGE SCALE GENOMIC DNA]</scope>
    <source>
        <strain evidence="4 5">RCC1871</strain>
    </source>
</reference>
<feature type="transmembrane region" description="Helical" evidence="2">
    <location>
        <begin position="77"/>
        <end position="110"/>
    </location>
</feature>
<dbReference type="PROSITE" id="PS50222">
    <property type="entry name" value="EF_HAND_2"/>
    <property type="match status" value="1"/>
</dbReference>
<keyword evidence="2" id="KW-1133">Transmembrane helix</keyword>
<dbReference type="InterPro" id="IPR002048">
    <property type="entry name" value="EF_hand_dom"/>
</dbReference>
<keyword evidence="1" id="KW-0175">Coiled coil</keyword>
<dbReference type="Proteomes" id="UP001472866">
    <property type="component" value="Chromosome 09"/>
</dbReference>
<evidence type="ECO:0000313" key="5">
    <source>
        <dbReference type="Proteomes" id="UP001472866"/>
    </source>
</evidence>
<keyword evidence="5" id="KW-1185">Reference proteome</keyword>
<name>A0AAX4PDW0_9CHLO</name>
<dbReference type="CDD" id="cd14686">
    <property type="entry name" value="bZIP"/>
    <property type="match status" value="1"/>
</dbReference>
<evidence type="ECO:0000259" key="3">
    <source>
        <dbReference type="PROSITE" id="PS50222"/>
    </source>
</evidence>
<accession>A0AAX4PDW0</accession>
<evidence type="ECO:0000256" key="2">
    <source>
        <dbReference type="SAM" id="Phobius"/>
    </source>
</evidence>
<sequence length="288" mass="31823">MDGAVAQAALKTSLVPNPLAAMTTKMNPLGQGGTGPGDIETGLAPASASAEEEKNKPFLQKMLDAFLKMDLEDKVLAIVGAGCLIAAIVCLISSTMLSAGFFISFVAICWCMRRITVLEMYKTLAESVGTLQAENDELKGHVREIETHVDDLEKQNDELEQNVDQLEALRKGLDSELTELKEISDLVGEKGDAMIKSLTDMYGNYKGENDRHQQLLEQQSDFHFYQILQHFDQDFNGSIEEGEIENLIKYLANKYDKFDESLVRDLGTTIPVKDLKAVLLKIGDWGSN</sequence>
<organism evidence="4 5">
    <name type="scientific">Chloropicon roscoffensis</name>
    <dbReference type="NCBI Taxonomy" id="1461544"/>
    <lineage>
        <taxon>Eukaryota</taxon>
        <taxon>Viridiplantae</taxon>
        <taxon>Chlorophyta</taxon>
        <taxon>Chloropicophyceae</taxon>
        <taxon>Chloropicales</taxon>
        <taxon>Chloropicaceae</taxon>
        <taxon>Chloropicon</taxon>
    </lineage>
</organism>
<feature type="domain" description="EF-hand" evidence="3">
    <location>
        <begin position="219"/>
        <end position="254"/>
    </location>
</feature>
<proteinExistence type="predicted"/>
<feature type="coiled-coil region" evidence="1">
    <location>
        <begin position="135"/>
        <end position="183"/>
    </location>
</feature>
<keyword evidence="2" id="KW-0812">Transmembrane</keyword>
<dbReference type="Gene3D" id="1.10.238.10">
    <property type="entry name" value="EF-hand"/>
    <property type="match status" value="1"/>
</dbReference>
<dbReference type="EMBL" id="CP151509">
    <property type="protein sequence ID" value="WZN64187.1"/>
    <property type="molecule type" value="Genomic_DNA"/>
</dbReference>
<evidence type="ECO:0000256" key="1">
    <source>
        <dbReference type="SAM" id="Coils"/>
    </source>
</evidence>
<evidence type="ECO:0000313" key="4">
    <source>
        <dbReference type="EMBL" id="WZN64187.1"/>
    </source>
</evidence>